<dbReference type="SUPFAM" id="SSF54631">
    <property type="entry name" value="CBS-domain pair"/>
    <property type="match status" value="1"/>
</dbReference>
<gene>
    <name evidence="4" type="ORF">TOL_0630</name>
</gene>
<dbReference type="SMART" id="SM00116">
    <property type="entry name" value="CBS"/>
    <property type="match status" value="2"/>
</dbReference>
<dbReference type="AlphaFoldDB" id="M5DNQ4"/>
<dbReference type="eggNOG" id="COG0517">
    <property type="taxonomic scope" value="Bacteria"/>
</dbReference>
<evidence type="ECO:0000313" key="5">
    <source>
        <dbReference type="Proteomes" id="UP000011866"/>
    </source>
</evidence>
<dbReference type="PANTHER" id="PTHR48108:SF26">
    <property type="entry name" value="CBS DOMAIN-CONTAINING PROTEIN DDB_G0289609"/>
    <property type="match status" value="1"/>
</dbReference>
<dbReference type="HOGENOM" id="CLU_1389640_0_0_6"/>
<dbReference type="Proteomes" id="UP000011866">
    <property type="component" value="Chromosome"/>
</dbReference>
<keyword evidence="5" id="KW-1185">Reference proteome</keyword>
<keyword evidence="2" id="KW-0129">CBS domain</keyword>
<dbReference type="Pfam" id="PF00571">
    <property type="entry name" value="CBS"/>
    <property type="match status" value="2"/>
</dbReference>
<feature type="domain" description="CBS" evidence="3">
    <location>
        <begin position="71"/>
        <end position="128"/>
    </location>
</feature>
<evidence type="ECO:0000256" key="1">
    <source>
        <dbReference type="ARBA" id="ARBA00022737"/>
    </source>
</evidence>
<keyword evidence="1" id="KW-0677">Repeat</keyword>
<proteinExistence type="predicted"/>
<dbReference type="InterPro" id="IPR000644">
    <property type="entry name" value="CBS_dom"/>
</dbReference>
<dbReference type="InterPro" id="IPR051462">
    <property type="entry name" value="CBS_domain-containing"/>
</dbReference>
<evidence type="ECO:0000313" key="4">
    <source>
        <dbReference type="EMBL" id="CCU71068.1"/>
    </source>
</evidence>
<evidence type="ECO:0000256" key="2">
    <source>
        <dbReference type="PROSITE-ProRule" id="PRU00703"/>
    </source>
</evidence>
<organism evidence="4 5">
    <name type="scientific">Thalassolituus oleivorans MIL-1</name>
    <dbReference type="NCBI Taxonomy" id="1298593"/>
    <lineage>
        <taxon>Bacteria</taxon>
        <taxon>Pseudomonadati</taxon>
        <taxon>Pseudomonadota</taxon>
        <taxon>Gammaproteobacteria</taxon>
        <taxon>Oceanospirillales</taxon>
        <taxon>Oceanospirillaceae</taxon>
        <taxon>Thalassolituus</taxon>
    </lineage>
</organism>
<dbReference type="EMBL" id="HF680312">
    <property type="protein sequence ID" value="CCU71068.1"/>
    <property type="molecule type" value="Genomic_DNA"/>
</dbReference>
<sequence>MGVYVFDMGRRIETPVSAPSLQIKATAATQAVAKIHSNLKSPSQHAQQAIHDYQEHTEHEPQLVAYATDIMATELKTLSTTATVGDAWLAIKESGYRHLPVIDEHHAIHAIVFDRDIMATLIETPKAIGNNILQHAMHPVYCILENTDIRQTAQILYQHDLGALPVINRQHQLTGIITRTDLLRLLSHYGPMELWA</sequence>
<evidence type="ECO:0000259" key="3">
    <source>
        <dbReference type="PROSITE" id="PS51371"/>
    </source>
</evidence>
<dbReference type="InterPro" id="IPR046342">
    <property type="entry name" value="CBS_dom_sf"/>
</dbReference>
<dbReference type="KEGG" id="tol:TOL_0630"/>
<dbReference type="STRING" id="187493.CN03_14940"/>
<reference evidence="4 5" key="1">
    <citation type="journal article" date="2013" name="Genome Announc.">
        <title>Genome Sequence of Thalassolituus oleivorans MIL-1 (DSM 14913T).</title>
        <authorList>
            <person name="Golyshin P.N."/>
            <person name="Werner J."/>
            <person name="Chernikova T.N."/>
            <person name="Tran H."/>
            <person name="Ferrer M."/>
            <person name="Yakimov M.M."/>
            <person name="Teeling H."/>
            <person name="Golyshina O.V."/>
        </authorList>
    </citation>
    <scope>NUCLEOTIDE SEQUENCE [LARGE SCALE GENOMIC DNA]</scope>
    <source>
        <strain evidence="4 5">MIL-1</strain>
    </source>
</reference>
<protein>
    <recommendedName>
        <fullName evidence="3">CBS domain-containing protein</fullName>
    </recommendedName>
</protein>
<feature type="domain" description="CBS" evidence="3">
    <location>
        <begin position="136"/>
        <end position="194"/>
    </location>
</feature>
<accession>M5DNQ4</accession>
<dbReference type="PANTHER" id="PTHR48108">
    <property type="entry name" value="CBS DOMAIN-CONTAINING PROTEIN CBSX2, CHLOROPLASTIC"/>
    <property type="match status" value="1"/>
</dbReference>
<dbReference type="PROSITE" id="PS51371">
    <property type="entry name" value="CBS"/>
    <property type="match status" value="2"/>
</dbReference>
<dbReference type="Gene3D" id="3.10.580.10">
    <property type="entry name" value="CBS-domain"/>
    <property type="match status" value="1"/>
</dbReference>
<name>M5DNQ4_9GAMM</name>